<dbReference type="InterPro" id="IPR012677">
    <property type="entry name" value="Nucleotide-bd_a/b_plait_sf"/>
</dbReference>
<organism evidence="4 5">
    <name type="scientific">Rhodotorula mucilaginosa</name>
    <name type="common">Yeast</name>
    <name type="synonym">Rhodotorula rubra</name>
    <dbReference type="NCBI Taxonomy" id="5537"/>
    <lineage>
        <taxon>Eukaryota</taxon>
        <taxon>Fungi</taxon>
        <taxon>Dikarya</taxon>
        <taxon>Basidiomycota</taxon>
        <taxon>Pucciniomycotina</taxon>
        <taxon>Microbotryomycetes</taxon>
        <taxon>Sporidiobolales</taxon>
        <taxon>Sporidiobolaceae</taxon>
        <taxon>Rhodotorula</taxon>
    </lineage>
</organism>
<gene>
    <name evidence="4" type="ORF">C6P46_002092</name>
</gene>
<dbReference type="Pfam" id="PF00076">
    <property type="entry name" value="RRM_1"/>
    <property type="match status" value="1"/>
</dbReference>
<reference evidence="4 5" key="1">
    <citation type="submission" date="2020-11" db="EMBL/GenBank/DDBJ databases">
        <title>Kefir isolates.</title>
        <authorList>
            <person name="Marcisauskas S."/>
            <person name="Kim Y."/>
            <person name="Blasche S."/>
        </authorList>
    </citation>
    <scope>NUCLEOTIDE SEQUENCE [LARGE SCALE GENOMIC DNA]</scope>
    <source>
        <strain evidence="4 5">KR</strain>
    </source>
</reference>
<evidence type="ECO:0000313" key="4">
    <source>
        <dbReference type="EMBL" id="KAG0663866.1"/>
    </source>
</evidence>
<feature type="region of interest" description="Disordered" evidence="2">
    <location>
        <begin position="380"/>
        <end position="408"/>
    </location>
</feature>
<keyword evidence="1" id="KW-0694">RNA-binding</keyword>
<sequence length="1128" mass="121946">MSNPPLAPLESGSSSLASTPPELPAYVDRKAEAEQRALSTVEDAIAAIRARAGLTTVAQQSGGALDAADPLLYLPPLLSRLPADTAPASSPVAKEATIDYTASHLPRIDSTSLALHRALHVFRPVTPLYAIAPYPSSFNWSDIILEDDPTGSVRGQEREWYIVAFRSKRREGFTPAEALDLYGADREAHEEAVQCGGLLLYWFGSPFPSEADTADHPQTLPWSTDLAGRNLATCIWQSRADAVAAMRGERHKRAAQLASVSRPLRFLGLTRGIDEAVSSSLQRSYESYTLERKDVSSLFEGMLTISVFLVRAVPSRRLPVRVMAGGRRGAQPACAPCCGETSAIAGSPPRPSISRPPSISPFASRSSSSVDAARACAMSDPAASASKPAAVKAQSPSPDQPMEPNDDHVHLSDLFSAEELVDRLVGAVSKSDVAACLFYIRQLEMRKNLDLVNHPHSSTNQTALMAAAVKESSRTAQLLIRILARKGAKLPPADGKADWLADVQAWAIELVEAPVQPESEEEREAQMLLTLDYDAAQVWCMNNLPPPEQSEEEGMEDYGGYTSEDLGNGRASSVPLDDITAYRRQIQRATTADVPGPVDLGMAPTATGDSRAGMSARAAGKRAARSQVQGTVLDLTGSRTPSPAPKNEEVEVTIPNGRPASPSGRKRPRFRSPPPQAGQGREQRQLEARAHLHVANLPLDFTGPELAAVFDGVPGVLEVEMYGANTDSPFGYVSLASLATAQHAYALKHNTLPRIGAIKTIELKIYSADGTPLDPHRQVEPVVNNLHGGGPGAPREAPHVFNNYRGPMQGAMPLRYPRPRVPFHFTAAELARRVYLGCLRWGITDAEVAALFHERAGVVAKVLRVMNAHDGSHAFGFVQLPDAITADHAIKVLHGTVSDGHLLQVEHVNELNHRWLWSLTLHGLPLRWDYRDGLSIFSPLFRTLPRRNLTRPLPPTSVSDFLISTIGTFAGLIVRHSPAYSGDSYAAELHVRVELRYETELRWAFNELNGLMIDRQPVRAVIDQARVRREVENELAFQQLAQGIANGQQEQQPAQRVPTATPMSSVHGGGTGGGYDPRDPAGTNGGATPTQKRPQPPPPPPAPPKAAVPALDDDALNPFSPAWLMSNR</sequence>
<dbReference type="InterPro" id="IPR000504">
    <property type="entry name" value="RRM_dom"/>
</dbReference>
<feature type="domain" description="RRM" evidence="3">
    <location>
        <begin position="832"/>
        <end position="910"/>
    </location>
</feature>
<comment type="caution">
    <text evidence="4">The sequence shown here is derived from an EMBL/GenBank/DDBJ whole genome shotgun (WGS) entry which is preliminary data.</text>
</comment>
<dbReference type="OrthoDB" id="79941at2759"/>
<name>A0A9P6W4V9_RHOMI</name>
<dbReference type="Gene3D" id="3.30.70.330">
    <property type="match status" value="1"/>
</dbReference>
<evidence type="ECO:0000256" key="1">
    <source>
        <dbReference type="PROSITE-ProRule" id="PRU00176"/>
    </source>
</evidence>
<dbReference type="GO" id="GO:0003723">
    <property type="term" value="F:RNA binding"/>
    <property type="evidence" value="ECO:0007669"/>
    <property type="project" value="UniProtKB-UniRule"/>
</dbReference>
<keyword evidence="5" id="KW-1185">Reference proteome</keyword>
<feature type="compositionally biased region" description="Pro residues" evidence="2">
    <location>
        <begin position="1094"/>
        <end position="1106"/>
    </location>
</feature>
<accession>A0A9P6W4V9</accession>
<feature type="region of interest" description="Disordered" evidence="2">
    <location>
        <begin position="1"/>
        <end position="22"/>
    </location>
</feature>
<dbReference type="SUPFAM" id="SSF54928">
    <property type="entry name" value="RNA-binding domain, RBD"/>
    <property type="match status" value="2"/>
</dbReference>
<dbReference type="PANTHER" id="PTHR36986:SF1">
    <property type="entry name" value="UPF0643 PROTEIN PB2B2.08"/>
    <property type="match status" value="1"/>
</dbReference>
<evidence type="ECO:0000313" key="5">
    <source>
        <dbReference type="Proteomes" id="UP000777482"/>
    </source>
</evidence>
<dbReference type="SMART" id="SM00360">
    <property type="entry name" value="RRM"/>
    <property type="match status" value="2"/>
</dbReference>
<feature type="region of interest" description="Disordered" evidence="2">
    <location>
        <begin position="345"/>
        <end position="365"/>
    </location>
</feature>
<proteinExistence type="predicted"/>
<evidence type="ECO:0000259" key="3">
    <source>
        <dbReference type="PROSITE" id="PS50102"/>
    </source>
</evidence>
<evidence type="ECO:0000256" key="2">
    <source>
        <dbReference type="SAM" id="MobiDB-lite"/>
    </source>
</evidence>
<feature type="region of interest" description="Disordered" evidence="2">
    <location>
        <begin position="1046"/>
        <end position="1128"/>
    </location>
</feature>
<dbReference type="EMBL" id="PUHQ01000017">
    <property type="protein sequence ID" value="KAG0663866.1"/>
    <property type="molecule type" value="Genomic_DNA"/>
</dbReference>
<dbReference type="AlphaFoldDB" id="A0A9P6W4V9"/>
<feature type="region of interest" description="Disordered" evidence="2">
    <location>
        <begin position="593"/>
        <end position="684"/>
    </location>
</feature>
<protein>
    <recommendedName>
        <fullName evidence="3">RRM domain-containing protein</fullName>
    </recommendedName>
</protein>
<dbReference type="PROSITE" id="PS50102">
    <property type="entry name" value="RRM"/>
    <property type="match status" value="1"/>
</dbReference>
<dbReference type="InterPro" id="IPR035979">
    <property type="entry name" value="RBD_domain_sf"/>
</dbReference>
<feature type="compositionally biased region" description="Low complexity" evidence="2">
    <location>
        <begin position="608"/>
        <end position="618"/>
    </location>
</feature>
<dbReference type="Proteomes" id="UP000777482">
    <property type="component" value="Unassembled WGS sequence"/>
</dbReference>
<dbReference type="PANTHER" id="PTHR36986">
    <property type="entry name" value="UPF0643 PROTEIN PB2B2.08"/>
    <property type="match status" value="1"/>
</dbReference>
<feature type="compositionally biased region" description="Low complexity" evidence="2">
    <location>
        <begin position="380"/>
        <end position="397"/>
    </location>
</feature>